<evidence type="ECO:0000256" key="2">
    <source>
        <dbReference type="SAM" id="Phobius"/>
    </source>
</evidence>
<protein>
    <submittedName>
        <fullName evidence="4">Entry exclusion protein TrbK</fullName>
    </submittedName>
</protein>
<proteinExistence type="predicted"/>
<organism evidence="4 5">
    <name type="scientific">Aminobacter anthyllidis</name>
    <dbReference type="NCBI Taxonomy" id="1035067"/>
    <lineage>
        <taxon>Bacteria</taxon>
        <taxon>Pseudomonadati</taxon>
        <taxon>Pseudomonadota</taxon>
        <taxon>Alphaproteobacteria</taxon>
        <taxon>Hyphomicrobiales</taxon>
        <taxon>Phyllobacteriaceae</taxon>
        <taxon>Aminobacter</taxon>
    </lineage>
</organism>
<feature type="region of interest" description="Disordered" evidence="1">
    <location>
        <begin position="50"/>
        <end position="70"/>
    </location>
</feature>
<feature type="compositionally biased region" description="Basic and acidic residues" evidence="1">
    <location>
        <begin position="56"/>
        <end position="70"/>
    </location>
</feature>
<dbReference type="Pfam" id="PF10907">
    <property type="entry name" value="DUF2749"/>
    <property type="match status" value="1"/>
</dbReference>
<feature type="domain" description="Type IV conjugative transfer protein TrbJ/K C-terminal" evidence="3">
    <location>
        <begin position="1"/>
        <end position="70"/>
    </location>
</feature>
<evidence type="ECO:0000313" key="4">
    <source>
        <dbReference type="EMBL" id="MBT1160159.1"/>
    </source>
</evidence>
<dbReference type="AlphaFoldDB" id="A0A9X1D984"/>
<keyword evidence="2" id="KW-0812">Transmembrane</keyword>
<dbReference type="RefSeq" id="WP_214393946.1">
    <property type="nucleotide sequence ID" value="NZ_JAFLWW010000018.1"/>
</dbReference>
<dbReference type="Proteomes" id="UP001138921">
    <property type="component" value="Unassembled WGS sequence"/>
</dbReference>
<evidence type="ECO:0000256" key="1">
    <source>
        <dbReference type="SAM" id="MobiDB-lite"/>
    </source>
</evidence>
<keyword evidence="2" id="KW-1133">Transmembrane helix</keyword>
<gene>
    <name evidence="4" type="primary">trbK</name>
    <name evidence="4" type="ORF">J1C56_32020</name>
</gene>
<dbReference type="EMBL" id="JAFLWW010000018">
    <property type="protein sequence ID" value="MBT1160159.1"/>
    <property type="molecule type" value="Genomic_DNA"/>
</dbReference>
<keyword evidence="2" id="KW-0472">Membrane</keyword>
<keyword evidence="5" id="KW-1185">Reference proteome</keyword>
<reference evidence="4" key="1">
    <citation type="journal article" date="2021" name="Microorganisms">
        <title>Phylogenomic Reconstruction and Metabolic Potential of the Genus Aminobacter.</title>
        <authorList>
            <person name="Artuso I."/>
            <person name="Turrini P."/>
            <person name="Pirolo M."/>
            <person name="Lugli G.A."/>
            <person name="Ventura M."/>
            <person name="Visca P."/>
        </authorList>
    </citation>
    <scope>NUCLEOTIDE SEQUENCE</scope>
    <source>
        <strain evidence="4">LMG 26462</strain>
    </source>
</reference>
<reference evidence="4" key="2">
    <citation type="submission" date="2021-03" db="EMBL/GenBank/DDBJ databases">
        <authorList>
            <person name="Artuso I."/>
            <person name="Turrini P."/>
            <person name="Pirolo M."/>
            <person name="Lugli G.A."/>
            <person name="Ventura M."/>
            <person name="Visca P."/>
        </authorList>
    </citation>
    <scope>NUCLEOTIDE SEQUENCE</scope>
    <source>
        <strain evidence="4">LMG 26462</strain>
    </source>
</reference>
<comment type="caution">
    <text evidence="4">The sequence shown here is derived from an EMBL/GenBank/DDBJ whole genome shotgun (WGS) entry which is preliminary data.</text>
</comment>
<evidence type="ECO:0000313" key="5">
    <source>
        <dbReference type="Proteomes" id="UP001138921"/>
    </source>
</evidence>
<name>A0A9X1D984_9HYPH</name>
<feature type="transmembrane region" description="Helical" evidence="2">
    <location>
        <begin position="6"/>
        <end position="26"/>
    </location>
</feature>
<dbReference type="InterPro" id="IPR024475">
    <property type="entry name" value="TrbJ/K_C"/>
</dbReference>
<sequence length="70" mass="7652">MNSSMIIGMAIGVVISFCAGGAIWMLRQPARVNEGPASISATARRERAENFFGGNPDRDVRGGQEMRPRW</sequence>
<evidence type="ECO:0000259" key="3">
    <source>
        <dbReference type="Pfam" id="PF10907"/>
    </source>
</evidence>
<accession>A0A9X1D984</accession>
<dbReference type="InterPro" id="IPR020065">
    <property type="entry name" value="Conjugal_tfr_protein_TrbK"/>
</dbReference>
<dbReference type="NCBIfam" id="TIGR04361">
    <property type="entry name" value="TrbK_Ti"/>
    <property type="match status" value="1"/>
</dbReference>